<gene>
    <name evidence="2" type="ORF">EU555_18590</name>
</gene>
<dbReference type="OrthoDB" id="9804723at2"/>
<dbReference type="RefSeq" id="WP_135416703.1">
    <property type="nucleotide sequence ID" value="NZ_SRLB01000013.1"/>
</dbReference>
<reference evidence="2 3" key="1">
    <citation type="submission" date="2019-04" db="EMBL/GenBank/DDBJ databases">
        <authorList>
            <person name="Feng G."/>
            <person name="Zhu H."/>
        </authorList>
    </citation>
    <scope>NUCLEOTIDE SEQUENCE [LARGE SCALE GENOMIC DNA]</scope>
    <source>
        <strain evidence="2 3">6HR-1</strain>
    </source>
</reference>
<dbReference type="Pfam" id="PF12697">
    <property type="entry name" value="Abhydrolase_6"/>
    <property type="match status" value="1"/>
</dbReference>
<dbReference type="EMBL" id="SRLB01000013">
    <property type="protein sequence ID" value="TGD97649.1"/>
    <property type="molecule type" value="Genomic_DNA"/>
</dbReference>
<accession>A0A4Z0NM59</accession>
<dbReference type="GO" id="GO:0016787">
    <property type="term" value="F:hydrolase activity"/>
    <property type="evidence" value="ECO:0007669"/>
    <property type="project" value="UniProtKB-KW"/>
</dbReference>
<organism evidence="2 3">
    <name type="scientific">Methylobacterium nonmethylotrophicum</name>
    <dbReference type="NCBI Taxonomy" id="1141884"/>
    <lineage>
        <taxon>Bacteria</taxon>
        <taxon>Pseudomonadati</taxon>
        <taxon>Pseudomonadota</taxon>
        <taxon>Alphaproteobacteria</taxon>
        <taxon>Hyphomicrobiales</taxon>
        <taxon>Methylobacteriaceae</taxon>
        <taxon>Methylobacterium</taxon>
    </lineage>
</organism>
<dbReference type="InterPro" id="IPR000073">
    <property type="entry name" value="AB_hydrolase_1"/>
</dbReference>
<evidence type="ECO:0000259" key="1">
    <source>
        <dbReference type="Pfam" id="PF12697"/>
    </source>
</evidence>
<keyword evidence="3" id="KW-1185">Reference proteome</keyword>
<dbReference type="AlphaFoldDB" id="A0A4Z0NM59"/>
<evidence type="ECO:0000313" key="2">
    <source>
        <dbReference type="EMBL" id="TGD97649.1"/>
    </source>
</evidence>
<sequence>MPAARARGILAKQRLPGSVMASWPDPEFSMVPLAGMTLHLAAAGPADGPLTILLHGFPEAWFARRQIGPLAAAGLRVLAPDLRGYNRTTRSRRGWRRSLTG</sequence>
<keyword evidence="2" id="KW-0378">Hydrolase</keyword>
<dbReference type="Proteomes" id="UP000297535">
    <property type="component" value="Unassembled WGS sequence"/>
</dbReference>
<dbReference type="PANTHER" id="PTHR43329">
    <property type="entry name" value="EPOXIDE HYDROLASE"/>
    <property type="match status" value="1"/>
</dbReference>
<dbReference type="SUPFAM" id="SSF53474">
    <property type="entry name" value="alpha/beta-Hydrolases"/>
    <property type="match status" value="1"/>
</dbReference>
<protein>
    <submittedName>
        <fullName evidence="2">Alpha/beta fold hydrolase</fullName>
    </submittedName>
</protein>
<dbReference type="Gene3D" id="3.40.50.1820">
    <property type="entry name" value="alpha/beta hydrolase"/>
    <property type="match status" value="1"/>
</dbReference>
<proteinExistence type="predicted"/>
<evidence type="ECO:0000313" key="3">
    <source>
        <dbReference type="Proteomes" id="UP000297535"/>
    </source>
</evidence>
<feature type="domain" description="AB hydrolase-1" evidence="1">
    <location>
        <begin position="52"/>
        <end position="96"/>
    </location>
</feature>
<name>A0A4Z0NM59_9HYPH</name>
<comment type="caution">
    <text evidence="2">The sequence shown here is derived from an EMBL/GenBank/DDBJ whole genome shotgun (WGS) entry which is preliminary data.</text>
</comment>
<dbReference type="InterPro" id="IPR029058">
    <property type="entry name" value="AB_hydrolase_fold"/>
</dbReference>